<gene>
    <name evidence="1" type="ORF">C1SCF055_LOCUS33008</name>
</gene>
<dbReference type="InterPro" id="IPR011989">
    <property type="entry name" value="ARM-like"/>
</dbReference>
<dbReference type="SUPFAM" id="SSF48371">
    <property type="entry name" value="ARM repeat"/>
    <property type="match status" value="1"/>
</dbReference>
<reference evidence="1" key="1">
    <citation type="submission" date="2022-10" db="EMBL/GenBank/DDBJ databases">
        <authorList>
            <person name="Chen Y."/>
            <person name="Dougan E. K."/>
            <person name="Chan C."/>
            <person name="Rhodes N."/>
            <person name="Thang M."/>
        </authorList>
    </citation>
    <scope>NUCLEOTIDE SEQUENCE</scope>
</reference>
<feature type="non-terminal residue" evidence="1">
    <location>
        <position position="1"/>
    </location>
</feature>
<reference evidence="2 3" key="2">
    <citation type="submission" date="2024-05" db="EMBL/GenBank/DDBJ databases">
        <authorList>
            <person name="Chen Y."/>
            <person name="Shah S."/>
            <person name="Dougan E. K."/>
            <person name="Thang M."/>
            <person name="Chan C."/>
        </authorList>
    </citation>
    <scope>NUCLEOTIDE SEQUENCE [LARGE SCALE GENOMIC DNA]</scope>
</reference>
<proteinExistence type="predicted"/>
<dbReference type="Proteomes" id="UP001152797">
    <property type="component" value="Unassembled WGS sequence"/>
</dbReference>
<dbReference type="InterPro" id="IPR016024">
    <property type="entry name" value="ARM-type_fold"/>
</dbReference>
<dbReference type="EMBL" id="CAMXCT020004051">
    <property type="protein sequence ID" value="CAL1160826.1"/>
    <property type="molecule type" value="Genomic_DNA"/>
</dbReference>
<dbReference type="Gene3D" id="1.25.10.10">
    <property type="entry name" value="Leucine-rich Repeat Variant"/>
    <property type="match status" value="1"/>
</dbReference>
<evidence type="ECO:0000313" key="1">
    <source>
        <dbReference type="EMBL" id="CAI4007451.1"/>
    </source>
</evidence>
<accession>A0A9P1GB08</accession>
<sequence length="82" mass="9650">MWKRFHNVLRSRHRKRLENFGKDAPSGDAKVLDDCRQLLKDEDWFARKVAVETIAKVSKKGDETQLSLLYTALEDDDIFVRE</sequence>
<name>A0A9P1GB08_9DINO</name>
<organism evidence="1">
    <name type="scientific">Cladocopium goreaui</name>
    <dbReference type="NCBI Taxonomy" id="2562237"/>
    <lineage>
        <taxon>Eukaryota</taxon>
        <taxon>Sar</taxon>
        <taxon>Alveolata</taxon>
        <taxon>Dinophyceae</taxon>
        <taxon>Suessiales</taxon>
        <taxon>Symbiodiniaceae</taxon>
        <taxon>Cladocopium</taxon>
    </lineage>
</organism>
<dbReference type="EMBL" id="CAMXCT010004051">
    <property type="protein sequence ID" value="CAI4007451.1"/>
    <property type="molecule type" value="Genomic_DNA"/>
</dbReference>
<keyword evidence="3" id="KW-1185">Reference proteome</keyword>
<evidence type="ECO:0000313" key="2">
    <source>
        <dbReference type="EMBL" id="CAL4794763.1"/>
    </source>
</evidence>
<protein>
    <submittedName>
        <fullName evidence="2">HEAT repeat domain-containing protein</fullName>
    </submittedName>
</protein>
<dbReference type="AlphaFoldDB" id="A0A9P1GB08"/>
<comment type="caution">
    <text evidence="1">The sequence shown here is derived from an EMBL/GenBank/DDBJ whole genome shotgun (WGS) entry which is preliminary data.</text>
</comment>
<dbReference type="EMBL" id="CAMXCT030004051">
    <property type="protein sequence ID" value="CAL4794763.1"/>
    <property type="molecule type" value="Genomic_DNA"/>
</dbReference>
<evidence type="ECO:0000313" key="3">
    <source>
        <dbReference type="Proteomes" id="UP001152797"/>
    </source>
</evidence>
<dbReference type="OrthoDB" id="424191at2759"/>
<dbReference type="Pfam" id="PF13646">
    <property type="entry name" value="HEAT_2"/>
    <property type="match status" value="1"/>
</dbReference>